<dbReference type="Proteomes" id="UP000826661">
    <property type="component" value="Chromosome VII"/>
</dbReference>
<accession>A0A8G0LPJ4</accession>
<dbReference type="AlphaFoldDB" id="A0A8G0LPJ4"/>
<gene>
    <name evidence="1" type="ORF">H0G86_012000</name>
</gene>
<name>A0A8G0LPJ4_9HYPO</name>
<organism evidence="1 2">
    <name type="scientific">Trichoderma simmonsii</name>
    <dbReference type="NCBI Taxonomy" id="1491479"/>
    <lineage>
        <taxon>Eukaryota</taxon>
        <taxon>Fungi</taxon>
        <taxon>Dikarya</taxon>
        <taxon>Ascomycota</taxon>
        <taxon>Pezizomycotina</taxon>
        <taxon>Sordariomycetes</taxon>
        <taxon>Hypocreomycetidae</taxon>
        <taxon>Hypocreales</taxon>
        <taxon>Hypocreaceae</taxon>
        <taxon>Trichoderma</taxon>
    </lineage>
</organism>
<protein>
    <submittedName>
        <fullName evidence="1">Uncharacterized protein</fullName>
    </submittedName>
</protein>
<keyword evidence="2" id="KW-1185">Reference proteome</keyword>
<proteinExistence type="predicted"/>
<dbReference type="EMBL" id="CP075870">
    <property type="protein sequence ID" value="QYT05104.1"/>
    <property type="molecule type" value="Genomic_DNA"/>
</dbReference>
<evidence type="ECO:0000313" key="1">
    <source>
        <dbReference type="EMBL" id="QYT05104.1"/>
    </source>
</evidence>
<sequence length="69" mass="7840">MSFCAFFTAITTLPKFKFSFPYYSAAALDHKLLVNNRASPCVTGLRENEPRFIKAGFDNMTQKPSDEWA</sequence>
<evidence type="ECO:0000313" key="2">
    <source>
        <dbReference type="Proteomes" id="UP000826661"/>
    </source>
</evidence>
<reference evidence="1 2" key="1">
    <citation type="journal article" date="2021" name="BMC Genomics">
        <title>Telomere-to-telomere genome assembly of asparaginase-producing Trichoderma simmonsii.</title>
        <authorList>
            <person name="Chung D."/>
            <person name="Kwon Y.M."/>
            <person name="Yang Y."/>
        </authorList>
    </citation>
    <scope>NUCLEOTIDE SEQUENCE [LARGE SCALE GENOMIC DNA]</scope>
    <source>
        <strain evidence="1 2">GH-Sj1</strain>
    </source>
</reference>